<dbReference type="SUPFAM" id="SSF47336">
    <property type="entry name" value="ACP-like"/>
    <property type="match status" value="1"/>
</dbReference>
<keyword evidence="3" id="KW-1185">Reference proteome</keyword>
<organism evidence="2 3">
    <name type="scientific">Lacibacter luteus</name>
    <dbReference type="NCBI Taxonomy" id="2508719"/>
    <lineage>
        <taxon>Bacteria</taxon>
        <taxon>Pseudomonadati</taxon>
        <taxon>Bacteroidota</taxon>
        <taxon>Chitinophagia</taxon>
        <taxon>Chitinophagales</taxon>
        <taxon>Chitinophagaceae</taxon>
        <taxon>Lacibacter</taxon>
    </lineage>
</organism>
<proteinExistence type="predicted"/>
<name>A0A4V1M7P9_9BACT</name>
<evidence type="ECO:0000313" key="3">
    <source>
        <dbReference type="Proteomes" id="UP000290204"/>
    </source>
</evidence>
<dbReference type="InterPro" id="IPR036736">
    <property type="entry name" value="ACP-like_sf"/>
</dbReference>
<gene>
    <name evidence="2" type="ORF">ESA94_10260</name>
</gene>
<dbReference type="InterPro" id="IPR009081">
    <property type="entry name" value="PP-bd_ACP"/>
</dbReference>
<dbReference type="Pfam" id="PF00550">
    <property type="entry name" value="PP-binding"/>
    <property type="match status" value="1"/>
</dbReference>
<feature type="domain" description="Carrier" evidence="1">
    <location>
        <begin position="1"/>
        <end position="78"/>
    </location>
</feature>
<evidence type="ECO:0000313" key="2">
    <source>
        <dbReference type="EMBL" id="RXK60835.1"/>
    </source>
</evidence>
<comment type="caution">
    <text evidence="2">The sequence shown here is derived from an EMBL/GenBank/DDBJ whole genome shotgun (WGS) entry which is preliminary data.</text>
</comment>
<dbReference type="Proteomes" id="UP000290204">
    <property type="component" value="Unassembled WGS sequence"/>
</dbReference>
<evidence type="ECO:0000259" key="1">
    <source>
        <dbReference type="PROSITE" id="PS50075"/>
    </source>
</evidence>
<reference evidence="2 3" key="1">
    <citation type="submission" date="2019-01" db="EMBL/GenBank/DDBJ databases">
        <title>Lacibacter sp. strain TTM-7.</title>
        <authorList>
            <person name="Chen W.-M."/>
        </authorList>
    </citation>
    <scope>NUCLEOTIDE SEQUENCE [LARGE SCALE GENOMIC DNA]</scope>
    <source>
        <strain evidence="2 3">TTM-7</strain>
    </source>
</reference>
<dbReference type="RefSeq" id="WP_129130796.1">
    <property type="nucleotide sequence ID" value="NZ_SDHW01000002.1"/>
</dbReference>
<dbReference type="Gene3D" id="1.10.1200.10">
    <property type="entry name" value="ACP-like"/>
    <property type="match status" value="1"/>
</dbReference>
<accession>A0A4V1M7P9</accession>
<protein>
    <submittedName>
        <fullName evidence="2">Acyl carrier protein</fullName>
    </submittedName>
</protein>
<dbReference type="PROSITE" id="PS50075">
    <property type="entry name" value="CARRIER"/>
    <property type="match status" value="1"/>
</dbReference>
<dbReference type="OrthoDB" id="1163976at2"/>
<sequence>MNNQEIKNWLVQKIAEESDIQPETIKTDMPIESFNLDSLSMITLSYDLENALGKEIDPTVFWQHNTIDKLAEAIETLP</sequence>
<dbReference type="EMBL" id="SDHW01000002">
    <property type="protein sequence ID" value="RXK60835.1"/>
    <property type="molecule type" value="Genomic_DNA"/>
</dbReference>
<dbReference type="AlphaFoldDB" id="A0A4V1M7P9"/>